<feature type="binding site" evidence="10">
    <location>
        <position position="68"/>
    </location>
    <ligand>
        <name>4-amino-2-methyl-5-(diphosphooxymethyl)pyrimidine</name>
        <dbReference type="ChEBI" id="CHEBI:57841"/>
    </ligand>
</feature>
<dbReference type="STRING" id="1795632.TH606_10535"/>
<organism evidence="14 15">
    <name type="scientific">Thermodesulfatator autotrophicus</name>
    <dbReference type="NCBI Taxonomy" id="1795632"/>
    <lineage>
        <taxon>Bacteria</taxon>
        <taxon>Pseudomonadati</taxon>
        <taxon>Thermodesulfobacteriota</taxon>
        <taxon>Thermodesulfobacteria</taxon>
        <taxon>Thermodesulfobacteriales</taxon>
        <taxon>Thermodesulfatatoraceae</taxon>
        <taxon>Thermodesulfatator</taxon>
    </lineage>
</organism>
<evidence type="ECO:0000256" key="7">
    <source>
        <dbReference type="ARBA" id="ARBA00047334"/>
    </source>
</evidence>
<dbReference type="InterPro" id="IPR022998">
    <property type="entry name" value="ThiamineP_synth_TenI"/>
</dbReference>
<sequence>MSFRDKLRLYVLTERKLAPEVEAVKAALDGGATAIQLRLKNVPTREVLEVAEKLRKLTQEYGALFFVNDHLDIALAVQADGIQLGPDDLPVSVAKKLAPSLIIGASVYSLEEALKAEAEGADYLGAGAVFPTDTKSEASVLGLEGLREIVASVKIPVVAIGGINHENVLEVLKTGVHGIAVVSAIMGAPDIKEATEKMKTLLNK</sequence>
<dbReference type="UniPathway" id="UPA00060">
    <property type="reaction ID" value="UER00141"/>
</dbReference>
<comment type="catalytic activity">
    <reaction evidence="8 10 11">
        <text>2-(2-carboxy-4-methylthiazol-5-yl)ethyl phosphate + 4-amino-2-methyl-5-(diphosphooxymethyl)pyrimidine + 2 H(+) = thiamine phosphate + CO2 + diphosphate</text>
        <dbReference type="Rhea" id="RHEA:47848"/>
        <dbReference type="ChEBI" id="CHEBI:15378"/>
        <dbReference type="ChEBI" id="CHEBI:16526"/>
        <dbReference type="ChEBI" id="CHEBI:33019"/>
        <dbReference type="ChEBI" id="CHEBI:37575"/>
        <dbReference type="ChEBI" id="CHEBI:57841"/>
        <dbReference type="ChEBI" id="CHEBI:62890"/>
        <dbReference type="EC" id="2.5.1.3"/>
    </reaction>
</comment>
<evidence type="ECO:0000256" key="2">
    <source>
        <dbReference type="ARBA" id="ARBA00005165"/>
    </source>
</evidence>
<reference evidence="14 15" key="1">
    <citation type="submission" date="2016-02" db="EMBL/GenBank/DDBJ databases">
        <title>Draft genome sequence of Thermodesulfatator sp. S606.</title>
        <authorList>
            <person name="Lai Q."/>
            <person name="Cao J."/>
            <person name="Dupont S."/>
            <person name="Shao Z."/>
            <person name="Jebbar M."/>
            <person name="Alain K."/>
        </authorList>
    </citation>
    <scope>NUCLEOTIDE SEQUENCE [LARGE SCALE GENOMIC DNA]</scope>
    <source>
        <strain evidence="14 15">S606</strain>
    </source>
</reference>
<dbReference type="GO" id="GO:0000287">
    <property type="term" value="F:magnesium ion binding"/>
    <property type="evidence" value="ECO:0007669"/>
    <property type="project" value="UniProtKB-UniRule"/>
</dbReference>
<evidence type="ECO:0000256" key="6">
    <source>
        <dbReference type="ARBA" id="ARBA00022977"/>
    </source>
</evidence>
<dbReference type="OrthoDB" id="9812206at2"/>
<comment type="pathway">
    <text evidence="2 10 12">Cofactor biosynthesis; thiamine diphosphate biosynthesis; thiamine phosphate from 4-amino-2-methyl-5-diphosphomethylpyrimidine and 4-methyl-5-(2-phosphoethyl)-thiazole: step 1/1.</text>
</comment>
<dbReference type="CDD" id="cd00564">
    <property type="entry name" value="TMP_TenI"/>
    <property type="match status" value="1"/>
</dbReference>
<evidence type="ECO:0000259" key="13">
    <source>
        <dbReference type="Pfam" id="PF02581"/>
    </source>
</evidence>
<feature type="binding site" evidence="10">
    <location>
        <position position="69"/>
    </location>
    <ligand>
        <name>Mg(2+)</name>
        <dbReference type="ChEBI" id="CHEBI:18420"/>
    </ligand>
</feature>
<keyword evidence="5 10" id="KW-0460">Magnesium</keyword>
<dbReference type="PANTHER" id="PTHR20857">
    <property type="entry name" value="THIAMINE-PHOSPHATE PYROPHOSPHORYLASE"/>
    <property type="match status" value="1"/>
</dbReference>
<dbReference type="FunFam" id="3.20.20.70:FF:000096">
    <property type="entry name" value="Thiamine-phosphate synthase"/>
    <property type="match status" value="1"/>
</dbReference>
<keyword evidence="15" id="KW-1185">Reference proteome</keyword>
<keyword evidence="6 10" id="KW-0784">Thiamine biosynthesis</keyword>
<evidence type="ECO:0000256" key="11">
    <source>
        <dbReference type="RuleBase" id="RU003826"/>
    </source>
</evidence>
<feature type="binding site" evidence="10">
    <location>
        <position position="162"/>
    </location>
    <ligand>
        <name>2-[(2R,5Z)-2-carboxy-4-methylthiazol-5(2H)-ylidene]ethyl phosphate</name>
        <dbReference type="ChEBI" id="CHEBI:62899"/>
    </ligand>
</feature>
<dbReference type="GO" id="GO:0009228">
    <property type="term" value="P:thiamine biosynthetic process"/>
    <property type="evidence" value="ECO:0007669"/>
    <property type="project" value="UniProtKB-KW"/>
</dbReference>
<keyword evidence="3 10" id="KW-0808">Transferase</keyword>
<evidence type="ECO:0000313" key="15">
    <source>
        <dbReference type="Proteomes" id="UP000076964"/>
    </source>
</evidence>
<dbReference type="InterPro" id="IPR034291">
    <property type="entry name" value="TMP_synthase"/>
</dbReference>
<comment type="caution">
    <text evidence="14">The sequence shown here is derived from an EMBL/GenBank/DDBJ whole genome shotgun (WGS) entry which is preliminary data.</text>
</comment>
<gene>
    <name evidence="10" type="primary">thiE</name>
    <name evidence="14" type="ORF">TH606_10535</name>
</gene>
<evidence type="ECO:0000256" key="9">
    <source>
        <dbReference type="ARBA" id="ARBA00047883"/>
    </source>
</evidence>
<dbReference type="GO" id="GO:0005737">
    <property type="term" value="C:cytoplasm"/>
    <property type="evidence" value="ECO:0007669"/>
    <property type="project" value="TreeGrafter"/>
</dbReference>
<evidence type="ECO:0000256" key="12">
    <source>
        <dbReference type="RuleBase" id="RU004253"/>
    </source>
</evidence>
<dbReference type="AlphaFoldDB" id="A0A177E6Y8"/>
<feature type="binding site" evidence="10">
    <location>
        <begin position="132"/>
        <end position="134"/>
    </location>
    <ligand>
        <name>2-[(2R,5Z)-2-carboxy-4-methylthiazol-5(2H)-ylidene]ethyl phosphate</name>
        <dbReference type="ChEBI" id="CHEBI:62899"/>
    </ligand>
</feature>
<evidence type="ECO:0000256" key="4">
    <source>
        <dbReference type="ARBA" id="ARBA00022723"/>
    </source>
</evidence>
<dbReference type="EC" id="2.5.1.3" evidence="10"/>
<dbReference type="Proteomes" id="UP000076964">
    <property type="component" value="Unassembled WGS sequence"/>
</dbReference>
<feature type="binding site" evidence="10">
    <location>
        <begin position="182"/>
        <end position="183"/>
    </location>
    <ligand>
        <name>2-[(2R,5Z)-2-carboxy-4-methylthiazol-5(2H)-ylidene]ethyl phosphate</name>
        <dbReference type="ChEBI" id="CHEBI:62899"/>
    </ligand>
</feature>
<accession>A0A177E6Y8</accession>
<feature type="binding site" evidence="10">
    <location>
        <begin position="36"/>
        <end position="40"/>
    </location>
    <ligand>
        <name>4-amino-2-methyl-5-(diphosphooxymethyl)pyrimidine</name>
        <dbReference type="ChEBI" id="CHEBI:57841"/>
    </ligand>
</feature>
<dbReference type="InterPro" id="IPR036206">
    <property type="entry name" value="ThiamineP_synth_sf"/>
</dbReference>
<evidence type="ECO:0000256" key="8">
    <source>
        <dbReference type="ARBA" id="ARBA00047851"/>
    </source>
</evidence>
<dbReference type="PANTHER" id="PTHR20857:SF15">
    <property type="entry name" value="THIAMINE-PHOSPHATE SYNTHASE"/>
    <property type="match status" value="1"/>
</dbReference>
<dbReference type="GO" id="GO:0009229">
    <property type="term" value="P:thiamine diphosphate biosynthetic process"/>
    <property type="evidence" value="ECO:0007669"/>
    <property type="project" value="UniProtKB-UniRule"/>
</dbReference>
<feature type="domain" description="Thiamine phosphate synthase/TenI" evidence="13">
    <location>
        <begin position="9"/>
        <end position="185"/>
    </location>
</feature>
<dbReference type="SUPFAM" id="SSF51391">
    <property type="entry name" value="Thiamin phosphate synthase"/>
    <property type="match status" value="1"/>
</dbReference>
<feature type="binding site" evidence="10">
    <location>
        <position position="88"/>
    </location>
    <ligand>
        <name>Mg(2+)</name>
        <dbReference type="ChEBI" id="CHEBI:18420"/>
    </ligand>
</feature>
<dbReference type="GO" id="GO:0004789">
    <property type="term" value="F:thiamine-phosphate diphosphorylase activity"/>
    <property type="evidence" value="ECO:0007669"/>
    <property type="project" value="UniProtKB-UniRule"/>
</dbReference>
<protein>
    <recommendedName>
        <fullName evidence="10">Thiamine-phosphate synthase</fullName>
        <shortName evidence="10">TP synthase</shortName>
        <shortName evidence="10">TPS</shortName>
        <ecNumber evidence="10">2.5.1.3</ecNumber>
    </recommendedName>
    <alternativeName>
        <fullName evidence="10">Thiamine-phosphate pyrophosphorylase</fullName>
        <shortName evidence="10">TMP pyrophosphorylase</shortName>
        <shortName evidence="10">TMP-PPase</shortName>
    </alternativeName>
</protein>
<dbReference type="NCBIfam" id="TIGR00693">
    <property type="entry name" value="thiE"/>
    <property type="match status" value="1"/>
</dbReference>
<dbReference type="RefSeq" id="WP_068543815.1">
    <property type="nucleotide sequence ID" value="NZ_LSFI01000067.1"/>
</dbReference>
<feature type="binding site" evidence="10">
    <location>
        <position position="135"/>
    </location>
    <ligand>
        <name>4-amino-2-methyl-5-(diphosphooxymethyl)pyrimidine</name>
        <dbReference type="ChEBI" id="CHEBI:57841"/>
    </ligand>
</feature>
<evidence type="ECO:0000256" key="1">
    <source>
        <dbReference type="ARBA" id="ARBA00003814"/>
    </source>
</evidence>
<dbReference type="InterPro" id="IPR013785">
    <property type="entry name" value="Aldolase_TIM"/>
</dbReference>
<proteinExistence type="inferred from homology"/>
<comment type="similarity">
    <text evidence="10 11">Belongs to the thiamine-phosphate synthase family.</text>
</comment>
<dbReference type="EMBL" id="LSFI01000067">
    <property type="protein sequence ID" value="OAG26779.1"/>
    <property type="molecule type" value="Genomic_DNA"/>
</dbReference>
<comment type="catalytic activity">
    <reaction evidence="7 10 11">
        <text>4-methyl-5-(2-phosphooxyethyl)-thiazole + 4-amino-2-methyl-5-(diphosphooxymethyl)pyrimidine + H(+) = thiamine phosphate + diphosphate</text>
        <dbReference type="Rhea" id="RHEA:22328"/>
        <dbReference type="ChEBI" id="CHEBI:15378"/>
        <dbReference type="ChEBI" id="CHEBI:33019"/>
        <dbReference type="ChEBI" id="CHEBI:37575"/>
        <dbReference type="ChEBI" id="CHEBI:57841"/>
        <dbReference type="ChEBI" id="CHEBI:58296"/>
        <dbReference type="EC" id="2.5.1.3"/>
    </reaction>
</comment>
<comment type="cofactor">
    <cofactor evidence="10">
        <name>Mg(2+)</name>
        <dbReference type="ChEBI" id="CHEBI:18420"/>
    </cofactor>
    <text evidence="10">Binds 1 Mg(2+) ion per subunit.</text>
</comment>
<keyword evidence="4 10" id="KW-0479">Metal-binding</keyword>
<evidence type="ECO:0000313" key="14">
    <source>
        <dbReference type="EMBL" id="OAG26779.1"/>
    </source>
</evidence>
<evidence type="ECO:0000256" key="10">
    <source>
        <dbReference type="HAMAP-Rule" id="MF_00097"/>
    </source>
</evidence>
<comment type="catalytic activity">
    <reaction evidence="9 10 11">
        <text>2-[(2R,5Z)-2-carboxy-4-methylthiazol-5(2H)-ylidene]ethyl phosphate + 4-amino-2-methyl-5-(diphosphooxymethyl)pyrimidine + 2 H(+) = thiamine phosphate + CO2 + diphosphate</text>
        <dbReference type="Rhea" id="RHEA:47844"/>
        <dbReference type="ChEBI" id="CHEBI:15378"/>
        <dbReference type="ChEBI" id="CHEBI:16526"/>
        <dbReference type="ChEBI" id="CHEBI:33019"/>
        <dbReference type="ChEBI" id="CHEBI:37575"/>
        <dbReference type="ChEBI" id="CHEBI:57841"/>
        <dbReference type="ChEBI" id="CHEBI:62899"/>
        <dbReference type="EC" id="2.5.1.3"/>
    </reaction>
</comment>
<feature type="binding site" evidence="10">
    <location>
        <position position="106"/>
    </location>
    <ligand>
        <name>4-amino-2-methyl-5-(diphosphooxymethyl)pyrimidine</name>
        <dbReference type="ChEBI" id="CHEBI:57841"/>
    </ligand>
</feature>
<dbReference type="HAMAP" id="MF_00097">
    <property type="entry name" value="TMP_synthase"/>
    <property type="match status" value="1"/>
</dbReference>
<evidence type="ECO:0000256" key="5">
    <source>
        <dbReference type="ARBA" id="ARBA00022842"/>
    </source>
</evidence>
<dbReference type="Pfam" id="PF02581">
    <property type="entry name" value="TMP-TENI"/>
    <property type="match status" value="1"/>
</dbReference>
<name>A0A177E6Y8_9BACT</name>
<dbReference type="Gene3D" id="3.20.20.70">
    <property type="entry name" value="Aldolase class I"/>
    <property type="match status" value="1"/>
</dbReference>
<evidence type="ECO:0000256" key="3">
    <source>
        <dbReference type="ARBA" id="ARBA00022679"/>
    </source>
</evidence>
<comment type="function">
    <text evidence="1 10">Condenses 4-methyl-5-(beta-hydroxyethyl)thiazole monophosphate (THZ-P) and 2-methyl-4-amino-5-hydroxymethyl pyrimidine pyrophosphate (HMP-PP) to form thiamine monophosphate (TMP).</text>
</comment>